<dbReference type="OrthoDB" id="1708309at2"/>
<evidence type="ECO:0000313" key="2">
    <source>
        <dbReference type="EMBL" id="MCR2042645.1"/>
    </source>
</evidence>
<dbReference type="AlphaFoldDB" id="A0A9X2S3F0"/>
<sequence>MKWFLIILVVFLVILLWPLYIVIDFRRKESNEINIQLIALKGLIKYKIDNEKIIQRYKRRKKNDGEKEFKIKRYLKYYNQYKKVISFFWKRGEIKKIHWITDIGSKDAALTGIYTGLFWAIKNSVLSILINKREIDDIYINIYPYFNKSKFETRFNCIIKSNLVYIIIISLYGLSIKKVVNKNGRTSYRRANENYNE</sequence>
<comment type="caution">
    <text evidence="2">The sequence shown here is derived from an EMBL/GenBank/DDBJ whole genome shotgun (WGS) entry which is preliminary data.</text>
</comment>
<organism evidence="2 3">
    <name type="scientific">Anaerosalibacter massiliensis</name>
    <dbReference type="NCBI Taxonomy" id="1347392"/>
    <lineage>
        <taxon>Bacteria</taxon>
        <taxon>Bacillati</taxon>
        <taxon>Bacillota</taxon>
        <taxon>Tissierellia</taxon>
        <taxon>Tissierellales</taxon>
        <taxon>Sporanaerobacteraceae</taxon>
        <taxon>Anaerosalibacter</taxon>
    </lineage>
</organism>
<dbReference type="InterPro" id="IPR021338">
    <property type="entry name" value="DUF2953"/>
</dbReference>
<dbReference type="Proteomes" id="UP001142078">
    <property type="component" value="Unassembled WGS sequence"/>
</dbReference>
<dbReference type="RefSeq" id="WP_042681938.1">
    <property type="nucleotide sequence ID" value="NZ_CABKTM010000043.1"/>
</dbReference>
<gene>
    <name evidence="2" type="ORF">NSA23_00810</name>
</gene>
<dbReference type="Pfam" id="PF11167">
    <property type="entry name" value="DUF2953"/>
    <property type="match status" value="1"/>
</dbReference>
<protein>
    <submittedName>
        <fullName evidence="2">DUF2953 domain-containing protein</fullName>
    </submittedName>
</protein>
<keyword evidence="1" id="KW-0812">Transmembrane</keyword>
<feature type="transmembrane region" description="Helical" evidence="1">
    <location>
        <begin position="163"/>
        <end position="180"/>
    </location>
</feature>
<reference evidence="2" key="1">
    <citation type="submission" date="2022-07" db="EMBL/GenBank/DDBJ databases">
        <title>Enhanced cultured diversity of the mouse gut microbiota enables custom-made synthetic communities.</title>
        <authorList>
            <person name="Afrizal A."/>
        </authorList>
    </citation>
    <scope>NUCLEOTIDE SEQUENCE</scope>
    <source>
        <strain evidence="2">DSM 29482</strain>
    </source>
</reference>
<name>A0A9X2S3F0_9FIRM</name>
<keyword evidence="1" id="KW-0472">Membrane</keyword>
<evidence type="ECO:0000256" key="1">
    <source>
        <dbReference type="SAM" id="Phobius"/>
    </source>
</evidence>
<keyword evidence="3" id="KW-1185">Reference proteome</keyword>
<keyword evidence="1" id="KW-1133">Transmembrane helix</keyword>
<evidence type="ECO:0000313" key="3">
    <source>
        <dbReference type="Proteomes" id="UP001142078"/>
    </source>
</evidence>
<dbReference type="EMBL" id="JANJZL010000001">
    <property type="protein sequence ID" value="MCR2042645.1"/>
    <property type="molecule type" value="Genomic_DNA"/>
</dbReference>
<accession>A0A9X2S3F0</accession>
<proteinExistence type="predicted"/>